<gene>
    <name evidence="2" type="ORF">H5410_050821</name>
</gene>
<accession>A0A9J5WWN0</accession>
<sequence length="112" mass="12594">MDTKRNLNTTRSGGHNSVGGDKTLWGGREYLQQLGGKRWIRGMWMESLGNKGGILIMWGKRNWKGEPVERVTKALLASLVREKGIVEELGAMRSLCEGPWEVCGDFNTTRFP</sequence>
<dbReference type="AlphaFoldDB" id="A0A9J5WWN0"/>
<evidence type="ECO:0000313" key="3">
    <source>
        <dbReference type="Proteomes" id="UP000824120"/>
    </source>
</evidence>
<reference evidence="2 3" key="1">
    <citation type="submission" date="2020-09" db="EMBL/GenBank/DDBJ databases">
        <title>De no assembly of potato wild relative species, Solanum commersonii.</title>
        <authorList>
            <person name="Cho K."/>
        </authorList>
    </citation>
    <scope>NUCLEOTIDE SEQUENCE [LARGE SCALE GENOMIC DNA]</scope>
    <source>
        <strain evidence="2">LZ3.2</strain>
        <tissue evidence="2">Leaf</tissue>
    </source>
</reference>
<dbReference type="EMBL" id="JACXVP010000010">
    <property type="protein sequence ID" value="KAG5580194.1"/>
    <property type="molecule type" value="Genomic_DNA"/>
</dbReference>
<keyword evidence="3" id="KW-1185">Reference proteome</keyword>
<evidence type="ECO:0000313" key="2">
    <source>
        <dbReference type="EMBL" id="KAG5580194.1"/>
    </source>
</evidence>
<organism evidence="2 3">
    <name type="scientific">Solanum commersonii</name>
    <name type="common">Commerson's wild potato</name>
    <name type="synonym">Commerson's nightshade</name>
    <dbReference type="NCBI Taxonomy" id="4109"/>
    <lineage>
        <taxon>Eukaryota</taxon>
        <taxon>Viridiplantae</taxon>
        <taxon>Streptophyta</taxon>
        <taxon>Embryophyta</taxon>
        <taxon>Tracheophyta</taxon>
        <taxon>Spermatophyta</taxon>
        <taxon>Magnoliopsida</taxon>
        <taxon>eudicotyledons</taxon>
        <taxon>Gunneridae</taxon>
        <taxon>Pentapetalae</taxon>
        <taxon>asterids</taxon>
        <taxon>lamiids</taxon>
        <taxon>Solanales</taxon>
        <taxon>Solanaceae</taxon>
        <taxon>Solanoideae</taxon>
        <taxon>Solaneae</taxon>
        <taxon>Solanum</taxon>
    </lineage>
</organism>
<comment type="caution">
    <text evidence="2">The sequence shown here is derived from an EMBL/GenBank/DDBJ whole genome shotgun (WGS) entry which is preliminary data.</text>
</comment>
<name>A0A9J5WWN0_SOLCO</name>
<feature type="region of interest" description="Disordered" evidence="1">
    <location>
        <begin position="1"/>
        <end position="21"/>
    </location>
</feature>
<feature type="compositionally biased region" description="Polar residues" evidence="1">
    <location>
        <begin position="1"/>
        <end position="15"/>
    </location>
</feature>
<proteinExistence type="predicted"/>
<evidence type="ECO:0000256" key="1">
    <source>
        <dbReference type="SAM" id="MobiDB-lite"/>
    </source>
</evidence>
<protein>
    <submittedName>
        <fullName evidence="2">Uncharacterized protein</fullName>
    </submittedName>
</protein>
<dbReference type="Proteomes" id="UP000824120">
    <property type="component" value="Chromosome 10"/>
</dbReference>